<evidence type="ECO:0000313" key="5">
    <source>
        <dbReference type="Proteomes" id="UP000245469"/>
    </source>
</evidence>
<dbReference type="Pfam" id="PF03050">
    <property type="entry name" value="DDE_Tnp_IS66"/>
    <property type="match status" value="1"/>
</dbReference>
<organism evidence="4 5">
    <name type="scientific">Quadrisphaera granulorum</name>
    <dbReference type="NCBI Taxonomy" id="317664"/>
    <lineage>
        <taxon>Bacteria</taxon>
        <taxon>Bacillati</taxon>
        <taxon>Actinomycetota</taxon>
        <taxon>Actinomycetes</taxon>
        <taxon>Kineosporiales</taxon>
        <taxon>Kineosporiaceae</taxon>
        <taxon>Quadrisphaera</taxon>
    </lineage>
</organism>
<feature type="domain" description="DUF6444" evidence="3">
    <location>
        <begin position="34"/>
        <end position="112"/>
    </location>
</feature>
<feature type="region of interest" description="Disordered" evidence="1">
    <location>
        <begin position="67"/>
        <end position="110"/>
    </location>
</feature>
<accession>A0A316A5N4</accession>
<reference evidence="4 5" key="1">
    <citation type="submission" date="2018-03" db="EMBL/GenBank/DDBJ databases">
        <title>Genomic Encyclopedia of Archaeal and Bacterial Type Strains, Phase II (KMG-II): from individual species to whole genera.</title>
        <authorList>
            <person name="Goeker M."/>
        </authorList>
    </citation>
    <scope>NUCLEOTIDE SEQUENCE [LARGE SCALE GENOMIC DNA]</scope>
    <source>
        <strain evidence="4 5">DSM 44889</strain>
    </source>
</reference>
<sequence>MSFPAQNGVVLPVDASALGSASREELIALVVMLSEQVSALTARITEQDARIAEQDAVIAELTEKLAAATATSRTSSKPPSSDGLRKPPTPAPTSRRTKTGRKPGGQLGHDGAALAQVADPDDVIDHRPRACSGCAASLADAVVTSIAARQVADLPENVRLAWTEHRIATCVCECGARTSAGVADGVPAGVSAPVQYGPRVRAAAAWLVAEHYLPIARAAAVLAGLSGAAPSAGSVATWTAAAGDALAADGGFLDAVAAQLADADVLHADETGLRTAGSLAWVHVACTLALVLLSVHTGDGRRGRAAIDRAGVIGNLKPGAVLVSDYWAPYFSYAAVHALCGAHVVRELRAVCEAAPACTTEDGSQSWAGKMLHFLESLNAEVRTARQEGRQELDPAVLAAKVTTFEKILALGHEQNPPPPGGWLAASRRPKAVNLLLRIEGEQKAYLRFARDFAVPFTNNQAERDLRGVKLRQKISGCLRTVKGAEVFVAIRSYLLTAQRQGRASLVVLRELFEGRVWIPQLATT</sequence>
<comment type="caution">
    <text evidence="4">The sequence shown here is derived from an EMBL/GenBank/DDBJ whole genome shotgun (WGS) entry which is preliminary data.</text>
</comment>
<proteinExistence type="predicted"/>
<feature type="domain" description="Transposase IS66 central" evidence="2">
    <location>
        <begin position="194"/>
        <end position="486"/>
    </location>
</feature>
<feature type="compositionally biased region" description="Low complexity" evidence="1">
    <location>
        <begin position="67"/>
        <end position="81"/>
    </location>
</feature>
<name>A0A316A5N4_9ACTN</name>
<dbReference type="PANTHER" id="PTHR33678:SF2">
    <property type="match status" value="1"/>
</dbReference>
<gene>
    <name evidence="4" type="ORF">BXY45_11791</name>
</gene>
<dbReference type="InterPro" id="IPR045618">
    <property type="entry name" value="DUF6444"/>
</dbReference>
<dbReference type="Pfam" id="PF20042">
    <property type="entry name" value="DUF6444"/>
    <property type="match status" value="1"/>
</dbReference>
<evidence type="ECO:0000313" key="4">
    <source>
        <dbReference type="EMBL" id="PWJ52839.1"/>
    </source>
</evidence>
<dbReference type="InterPro" id="IPR004291">
    <property type="entry name" value="Transposase_IS66_central"/>
</dbReference>
<dbReference type="EMBL" id="QGDQ01000017">
    <property type="protein sequence ID" value="PWJ52839.1"/>
    <property type="molecule type" value="Genomic_DNA"/>
</dbReference>
<dbReference type="PANTHER" id="PTHR33678">
    <property type="entry name" value="BLL1576 PROTEIN"/>
    <property type="match status" value="1"/>
</dbReference>
<evidence type="ECO:0000259" key="2">
    <source>
        <dbReference type="Pfam" id="PF03050"/>
    </source>
</evidence>
<dbReference type="Proteomes" id="UP000245469">
    <property type="component" value="Unassembled WGS sequence"/>
</dbReference>
<protein>
    <submittedName>
        <fullName evidence="4">Transposase IS66 family protein</fullName>
    </submittedName>
</protein>
<evidence type="ECO:0000259" key="3">
    <source>
        <dbReference type="Pfam" id="PF20042"/>
    </source>
</evidence>
<dbReference type="InterPro" id="IPR052344">
    <property type="entry name" value="Transposase-related"/>
</dbReference>
<dbReference type="AlphaFoldDB" id="A0A316A5N4"/>
<keyword evidence="5" id="KW-1185">Reference proteome</keyword>
<dbReference type="NCBIfam" id="NF033517">
    <property type="entry name" value="transpos_IS66"/>
    <property type="match status" value="1"/>
</dbReference>
<evidence type="ECO:0000256" key="1">
    <source>
        <dbReference type="SAM" id="MobiDB-lite"/>
    </source>
</evidence>